<dbReference type="EMBL" id="CADCWC010000049">
    <property type="protein sequence ID" value="CAA9522256.1"/>
    <property type="molecule type" value="Genomic_DNA"/>
</dbReference>
<dbReference type="EC" id="1.2.1.3" evidence="4"/>
<organism evidence="4">
    <name type="scientific">uncultured Thermoleophilia bacterium</name>
    <dbReference type="NCBI Taxonomy" id="1497501"/>
    <lineage>
        <taxon>Bacteria</taxon>
        <taxon>Bacillati</taxon>
        <taxon>Actinomycetota</taxon>
        <taxon>Thermoleophilia</taxon>
        <taxon>environmental samples</taxon>
    </lineage>
</organism>
<dbReference type="GO" id="GO:0004777">
    <property type="term" value="F:succinate-semialdehyde dehydrogenase (NAD+) activity"/>
    <property type="evidence" value="ECO:0007669"/>
    <property type="project" value="TreeGrafter"/>
</dbReference>
<sequence>MSALGTRWRPWVDGAPAESTATATIEVRNPATGELLGEVPAGTAADADAAIRSSQTAFRAWRRTPAAERARLQHAAAALVREHADELGRILTLELGRPLAAARTEILRSADLLGFFAEEGLRLQGEVPLLEEADERVMVVKEPLGVVVAIAPFNFPITLLTFKLGAALITGNTVVAKPAADTPLSTLRLAELFTQAGFPPGVFNVVTGHGRELGEALVSHPVPAKVGFTGSTRAGVRIHQLAAVTNKRITLELGGQCPAILFDDADLDVAVPAIVKHAYANSGQFCYRVNRVYVHEDRYGEFLDRFAAGVRELVVGDGMDPATDLGPLVSERILATSVEQVADARAKGARVLCGGERLTGEPFDAGPFFAPTVIADATHDMLVMTEETFGPVVGVGSFADDTEALAKANDTPYGLAAYVFSDDLRRAWRAAEELEAGSVWVNNIHRSLAQVPFGGMKQSGLGREKSKHGLDEYVELKTIYLGM</sequence>
<dbReference type="Gene3D" id="3.40.309.10">
    <property type="entry name" value="Aldehyde Dehydrogenase, Chain A, domain 2"/>
    <property type="match status" value="1"/>
</dbReference>
<protein>
    <submittedName>
        <fullName evidence="4">Aldehyde dehydrogenase</fullName>
        <ecNumber evidence="4">1.2.1.3</ecNumber>
    </submittedName>
</protein>
<name>A0A6J4TFT8_9ACTN</name>
<evidence type="ECO:0000256" key="1">
    <source>
        <dbReference type="ARBA" id="ARBA00009986"/>
    </source>
</evidence>
<dbReference type="FunFam" id="3.40.605.10:FF:000007">
    <property type="entry name" value="NAD/NADP-dependent betaine aldehyde dehydrogenase"/>
    <property type="match status" value="1"/>
</dbReference>
<proteinExistence type="inferred from homology"/>
<dbReference type="InterPro" id="IPR016163">
    <property type="entry name" value="Ald_DH_C"/>
</dbReference>
<dbReference type="FunFam" id="3.40.309.10:FF:000009">
    <property type="entry name" value="Aldehyde dehydrogenase A"/>
    <property type="match status" value="1"/>
</dbReference>
<dbReference type="AlphaFoldDB" id="A0A6J4TFT8"/>
<dbReference type="Pfam" id="PF00171">
    <property type="entry name" value="Aldedh"/>
    <property type="match status" value="1"/>
</dbReference>
<gene>
    <name evidence="4" type="ORF">AVDCRST_MAG79-268</name>
</gene>
<dbReference type="GO" id="GO:0004029">
    <property type="term" value="F:aldehyde dehydrogenase (NAD+) activity"/>
    <property type="evidence" value="ECO:0007669"/>
    <property type="project" value="UniProtKB-EC"/>
</dbReference>
<evidence type="ECO:0000259" key="3">
    <source>
        <dbReference type="Pfam" id="PF00171"/>
    </source>
</evidence>
<evidence type="ECO:0000313" key="4">
    <source>
        <dbReference type="EMBL" id="CAA9522256.1"/>
    </source>
</evidence>
<dbReference type="Gene3D" id="3.40.605.10">
    <property type="entry name" value="Aldehyde Dehydrogenase, Chain A, domain 1"/>
    <property type="match status" value="1"/>
</dbReference>
<dbReference type="PANTHER" id="PTHR43353">
    <property type="entry name" value="SUCCINATE-SEMIALDEHYDE DEHYDROGENASE, MITOCHONDRIAL"/>
    <property type="match status" value="1"/>
</dbReference>
<keyword evidence="2 4" id="KW-0560">Oxidoreductase</keyword>
<comment type="similarity">
    <text evidence="1">Belongs to the aldehyde dehydrogenase family.</text>
</comment>
<accession>A0A6J4TFT8</accession>
<dbReference type="SUPFAM" id="SSF53720">
    <property type="entry name" value="ALDH-like"/>
    <property type="match status" value="1"/>
</dbReference>
<dbReference type="InterPro" id="IPR015590">
    <property type="entry name" value="Aldehyde_DH_dom"/>
</dbReference>
<dbReference type="GO" id="GO:0009450">
    <property type="term" value="P:gamma-aminobutyric acid catabolic process"/>
    <property type="evidence" value="ECO:0007669"/>
    <property type="project" value="TreeGrafter"/>
</dbReference>
<reference evidence="4" key="1">
    <citation type="submission" date="2020-02" db="EMBL/GenBank/DDBJ databases">
        <authorList>
            <person name="Meier V. D."/>
        </authorList>
    </citation>
    <scope>NUCLEOTIDE SEQUENCE</scope>
    <source>
        <strain evidence="4">AVDCRST_MAG79</strain>
    </source>
</reference>
<evidence type="ECO:0000256" key="2">
    <source>
        <dbReference type="ARBA" id="ARBA00023002"/>
    </source>
</evidence>
<dbReference type="InterPro" id="IPR016162">
    <property type="entry name" value="Ald_DH_N"/>
</dbReference>
<dbReference type="InterPro" id="IPR050740">
    <property type="entry name" value="Aldehyde_DH_Superfamily"/>
</dbReference>
<dbReference type="InterPro" id="IPR016161">
    <property type="entry name" value="Ald_DH/histidinol_DH"/>
</dbReference>
<dbReference type="FunFam" id="3.40.605.10:FF:000026">
    <property type="entry name" value="Aldehyde dehydrogenase, putative"/>
    <property type="match status" value="1"/>
</dbReference>
<dbReference type="CDD" id="cd07103">
    <property type="entry name" value="ALDH_F5_SSADH_GabD"/>
    <property type="match status" value="1"/>
</dbReference>
<dbReference type="PANTHER" id="PTHR43353:SF5">
    <property type="entry name" value="SUCCINATE-SEMIALDEHYDE DEHYDROGENASE, MITOCHONDRIAL"/>
    <property type="match status" value="1"/>
</dbReference>
<feature type="domain" description="Aldehyde dehydrogenase" evidence="3">
    <location>
        <begin position="21"/>
        <end position="479"/>
    </location>
</feature>